<dbReference type="GO" id="GO:0006508">
    <property type="term" value="P:proteolysis"/>
    <property type="evidence" value="ECO:0007669"/>
    <property type="project" value="UniProtKB-KW"/>
</dbReference>
<evidence type="ECO:0000256" key="1">
    <source>
        <dbReference type="ARBA" id="ARBA00000098"/>
    </source>
</evidence>
<evidence type="ECO:0000256" key="10">
    <source>
        <dbReference type="ARBA" id="ARBA00022833"/>
    </source>
</evidence>
<dbReference type="CDD" id="cd09603">
    <property type="entry name" value="M1_APN_like"/>
    <property type="match status" value="1"/>
</dbReference>
<dbReference type="GO" id="GO:0005737">
    <property type="term" value="C:cytoplasm"/>
    <property type="evidence" value="ECO:0007669"/>
    <property type="project" value="TreeGrafter"/>
</dbReference>
<dbReference type="RefSeq" id="WP_069797777.1">
    <property type="nucleotide sequence ID" value="NZ_CP034157.1"/>
</dbReference>
<evidence type="ECO:0000256" key="6">
    <source>
        <dbReference type="ARBA" id="ARBA00022438"/>
    </source>
</evidence>
<dbReference type="InterPro" id="IPR050344">
    <property type="entry name" value="Peptidase_M1_aminopeptidases"/>
</dbReference>
<dbReference type="EMBL" id="MKGI01000029">
    <property type="protein sequence ID" value="OEL11630.1"/>
    <property type="molecule type" value="Genomic_DNA"/>
</dbReference>
<feature type="domain" description="Peptidase M1 membrane alanine aminopeptidase" evidence="13">
    <location>
        <begin position="272"/>
        <end position="478"/>
    </location>
</feature>
<keyword evidence="8" id="KW-0479">Metal-binding</keyword>
<dbReference type="PANTHER" id="PTHR11533">
    <property type="entry name" value="PROTEASE M1 ZINC METALLOPROTEASE"/>
    <property type="match status" value="1"/>
</dbReference>
<feature type="chain" id="PRO_5009186907" description="Aminopeptidase N" evidence="12">
    <location>
        <begin position="23"/>
        <end position="833"/>
    </location>
</feature>
<gene>
    <name evidence="15" type="ORF">BHF72_1897</name>
</gene>
<keyword evidence="9" id="KW-0378">Hydrolase</keyword>
<dbReference type="PANTHER" id="PTHR11533:SF174">
    <property type="entry name" value="PUROMYCIN-SENSITIVE AMINOPEPTIDASE-RELATED"/>
    <property type="match status" value="1"/>
</dbReference>
<evidence type="ECO:0000313" key="15">
    <source>
        <dbReference type="EMBL" id="OEL11630.1"/>
    </source>
</evidence>
<sequence>MKKLLIAALFLGLFSTDNFTFAQTETSGRTGVYRATHTKSTELKHTKLRVNFNFEKEQMNGEAWITASPFFYASNELVLDAKGMIINEVALEKNGARTPLKYDYKEDILKISLDKTYQKNQDYTVYIKYVARPNEVKQKGSAAINDAKGLYFINAQGKDADKPTQIWTQGETESSSCWFPTIDKPNQKTTQEIYMTVPKQYVTLSNGILKSSENLGENLRTDHWVMDKKHAPYLFFMGVGEYAMIKDKWRNIDVDYYVEKEYEPYAKQIFGNTPEMIEFFSKKLNYDFPWHKYAQIVGRDYVSGAMENTTAVIHEESAQQKAGDLADENKWEDVIAHELFHHWFGDLVTAESWSNLTVNESFADYSEYLWNEYKYGKDEADYKRLKSLRNSKADPRNFGKDLVRFNYESREDMFDGVSYNKGGGILHMLRNYLGDDAFFAGLSDYLKTNEYGTGEAHQLRLSLEKVSGKDLNWFFNQWYFGKGYPKLEVKSTFDPMKKQVTVNVAQTQEEKFEFPLSIDVLENGKISRKEVWVTANAKNDFVFDATKNPELINANPEGLLLSDIKQDKTPEQLFLQYTTAKDLYSKYTAIEEAKDQVSKNPFADKLYAAALKDKFYRNRLLALEGLPEDPKSFLADVEKLAQNDDKNLVKGAAIGVLAKTKNPKYLPLFEKGINAVSNSVKGNSLSGIAQVAPEKVVNYAEKIDLESASEDLVMTLLPVIVKNKITAQMPNIASLVAFYPFIGFQNPTLAAPAEEGFNWIMDSDNTKAVHNLTKVLGQAKSQIGDNVQAKMMIVQMLKKGLERKMKLFRENPSSTSLNTQIEMLNKAITSYSN</sequence>
<dbReference type="GO" id="GO:0016020">
    <property type="term" value="C:membrane"/>
    <property type="evidence" value="ECO:0007669"/>
    <property type="project" value="TreeGrafter"/>
</dbReference>
<dbReference type="PRINTS" id="PR00756">
    <property type="entry name" value="ALADIPTASE"/>
</dbReference>
<organism evidence="15 16">
    <name type="scientific">Cloacibacterium normanense</name>
    <dbReference type="NCBI Taxonomy" id="237258"/>
    <lineage>
        <taxon>Bacteria</taxon>
        <taxon>Pseudomonadati</taxon>
        <taxon>Bacteroidota</taxon>
        <taxon>Flavobacteriia</taxon>
        <taxon>Flavobacteriales</taxon>
        <taxon>Weeksellaceae</taxon>
    </lineage>
</organism>
<feature type="domain" description="Aminopeptidase N-like N-terminal" evidence="14">
    <location>
        <begin position="45"/>
        <end position="234"/>
    </location>
</feature>
<evidence type="ECO:0000259" key="14">
    <source>
        <dbReference type="Pfam" id="PF17900"/>
    </source>
</evidence>
<dbReference type="InterPro" id="IPR027268">
    <property type="entry name" value="Peptidase_M4/M1_CTD_sf"/>
</dbReference>
<evidence type="ECO:0000256" key="4">
    <source>
        <dbReference type="ARBA" id="ARBA00012564"/>
    </source>
</evidence>
<evidence type="ECO:0000256" key="7">
    <source>
        <dbReference type="ARBA" id="ARBA00022670"/>
    </source>
</evidence>
<dbReference type="Pfam" id="PF17900">
    <property type="entry name" value="Peptidase_M1_N"/>
    <property type="match status" value="1"/>
</dbReference>
<keyword evidence="7" id="KW-0645">Protease</keyword>
<dbReference type="InterPro" id="IPR045357">
    <property type="entry name" value="Aminopeptidase_N-like_N"/>
</dbReference>
<dbReference type="OrthoDB" id="100605at2"/>
<dbReference type="PATRIC" id="fig|237258.4.peg.1852"/>
<dbReference type="InterPro" id="IPR001930">
    <property type="entry name" value="Peptidase_M1"/>
</dbReference>
<comment type="caution">
    <text evidence="15">The sequence shown here is derived from an EMBL/GenBank/DDBJ whole genome shotgun (WGS) entry which is preliminary data.</text>
</comment>
<proteinExistence type="inferred from homology"/>
<dbReference type="AlphaFoldDB" id="A0A1E5UFG5"/>
<keyword evidence="16" id="KW-1185">Reference proteome</keyword>
<name>A0A1E5UFG5_9FLAO</name>
<dbReference type="InterPro" id="IPR014782">
    <property type="entry name" value="Peptidase_M1_dom"/>
</dbReference>
<dbReference type="GO" id="GO:0043171">
    <property type="term" value="P:peptide catabolic process"/>
    <property type="evidence" value="ECO:0007669"/>
    <property type="project" value="TreeGrafter"/>
</dbReference>
<evidence type="ECO:0000313" key="16">
    <source>
        <dbReference type="Proteomes" id="UP000095601"/>
    </source>
</evidence>
<dbReference type="GO" id="GO:0042277">
    <property type="term" value="F:peptide binding"/>
    <property type="evidence" value="ECO:0007669"/>
    <property type="project" value="TreeGrafter"/>
</dbReference>
<keyword evidence="10" id="KW-0862">Zinc</keyword>
<comment type="cofactor">
    <cofactor evidence="2">
        <name>Zn(2+)</name>
        <dbReference type="ChEBI" id="CHEBI:29105"/>
    </cofactor>
</comment>
<evidence type="ECO:0000256" key="12">
    <source>
        <dbReference type="SAM" id="SignalP"/>
    </source>
</evidence>
<dbReference type="GO" id="GO:0005615">
    <property type="term" value="C:extracellular space"/>
    <property type="evidence" value="ECO:0007669"/>
    <property type="project" value="TreeGrafter"/>
</dbReference>
<keyword evidence="12" id="KW-0732">Signal</keyword>
<keyword evidence="11" id="KW-0482">Metalloprotease</keyword>
<evidence type="ECO:0000256" key="11">
    <source>
        <dbReference type="ARBA" id="ARBA00023049"/>
    </source>
</evidence>
<dbReference type="STRING" id="237258.SAMN04489756_11829"/>
<evidence type="ECO:0000256" key="3">
    <source>
        <dbReference type="ARBA" id="ARBA00010136"/>
    </source>
</evidence>
<dbReference type="GO" id="GO:0070006">
    <property type="term" value="F:metalloaminopeptidase activity"/>
    <property type="evidence" value="ECO:0007669"/>
    <property type="project" value="TreeGrafter"/>
</dbReference>
<dbReference type="KEGG" id="cnr:EB819_08000"/>
<evidence type="ECO:0000256" key="2">
    <source>
        <dbReference type="ARBA" id="ARBA00001947"/>
    </source>
</evidence>
<comment type="similarity">
    <text evidence="3">Belongs to the peptidase M1 family.</text>
</comment>
<evidence type="ECO:0000259" key="13">
    <source>
        <dbReference type="Pfam" id="PF01433"/>
    </source>
</evidence>
<dbReference type="EC" id="3.4.11.2" evidence="4"/>
<reference evidence="15 16" key="1">
    <citation type="submission" date="2016-09" db="EMBL/GenBank/DDBJ databases">
        <authorList>
            <person name="Capua I."/>
            <person name="De Benedictis P."/>
            <person name="Joannis T."/>
            <person name="Lombin L.H."/>
            <person name="Cattoli G."/>
        </authorList>
    </citation>
    <scope>NUCLEOTIDE SEQUENCE [LARGE SCALE GENOMIC DNA]</scope>
    <source>
        <strain evidence="15 16">NRS-1</strain>
    </source>
</reference>
<evidence type="ECO:0000256" key="8">
    <source>
        <dbReference type="ARBA" id="ARBA00022723"/>
    </source>
</evidence>
<feature type="signal peptide" evidence="12">
    <location>
        <begin position="1"/>
        <end position="22"/>
    </location>
</feature>
<dbReference type="GO" id="GO:0016285">
    <property type="term" value="F:alanyl aminopeptidase activity"/>
    <property type="evidence" value="ECO:0007669"/>
    <property type="project" value="UniProtKB-EC"/>
</dbReference>
<dbReference type="Proteomes" id="UP000095601">
    <property type="component" value="Unassembled WGS sequence"/>
</dbReference>
<dbReference type="Gene3D" id="1.10.390.10">
    <property type="entry name" value="Neutral Protease Domain 2"/>
    <property type="match status" value="1"/>
</dbReference>
<dbReference type="GO" id="GO:0008270">
    <property type="term" value="F:zinc ion binding"/>
    <property type="evidence" value="ECO:0007669"/>
    <property type="project" value="InterPro"/>
</dbReference>
<keyword evidence="6" id="KW-0031">Aminopeptidase</keyword>
<dbReference type="InterPro" id="IPR042097">
    <property type="entry name" value="Aminopeptidase_N-like_N_sf"/>
</dbReference>
<dbReference type="Pfam" id="PF01433">
    <property type="entry name" value="Peptidase_M1"/>
    <property type="match status" value="1"/>
</dbReference>
<evidence type="ECO:0000256" key="5">
    <source>
        <dbReference type="ARBA" id="ARBA00015611"/>
    </source>
</evidence>
<dbReference type="Gene3D" id="3.30.2010.30">
    <property type="match status" value="1"/>
</dbReference>
<dbReference type="Gene3D" id="2.60.40.1730">
    <property type="entry name" value="tricorn interacting facor f3 domain"/>
    <property type="match status" value="1"/>
</dbReference>
<evidence type="ECO:0000256" key="9">
    <source>
        <dbReference type="ARBA" id="ARBA00022801"/>
    </source>
</evidence>
<comment type="catalytic activity">
    <reaction evidence="1">
        <text>Release of an N-terminal amino acid, Xaa-|-Yaa- from a peptide, amide or arylamide. Xaa is preferably Ala, but may be most amino acids including Pro (slow action). When a terminal hydrophobic residue is followed by a prolyl residue, the two may be released as an intact Xaa-Pro dipeptide.</text>
        <dbReference type="EC" id="3.4.11.2"/>
    </reaction>
</comment>
<accession>A0A1E5UFG5</accession>
<protein>
    <recommendedName>
        <fullName evidence="5">Aminopeptidase N</fullName>
        <ecNumber evidence="4">3.4.11.2</ecNumber>
    </recommendedName>
</protein>
<dbReference type="SUPFAM" id="SSF63737">
    <property type="entry name" value="Leukotriene A4 hydrolase N-terminal domain"/>
    <property type="match status" value="1"/>
</dbReference>
<dbReference type="SUPFAM" id="SSF55486">
    <property type="entry name" value="Metalloproteases ('zincins'), catalytic domain"/>
    <property type="match status" value="1"/>
</dbReference>